<dbReference type="AlphaFoldDB" id="U2VAC1"/>
<comment type="caution">
    <text evidence="1">The sequence shown here is derived from an EMBL/GenBank/DDBJ whole genome shotgun (WGS) entry which is preliminary data.</text>
</comment>
<dbReference type="STRING" id="1125712.HMPREF1316_2648"/>
<dbReference type="Gene3D" id="3.40.50.1000">
    <property type="entry name" value="HAD superfamily/HAD-like"/>
    <property type="match status" value="1"/>
</dbReference>
<dbReference type="InterPro" id="IPR036412">
    <property type="entry name" value="HAD-like_sf"/>
</dbReference>
<evidence type="ECO:0000313" key="2">
    <source>
        <dbReference type="Proteomes" id="UP000016638"/>
    </source>
</evidence>
<dbReference type="eggNOG" id="COG0637">
    <property type="taxonomic scope" value="Bacteria"/>
</dbReference>
<dbReference type="InterPro" id="IPR006439">
    <property type="entry name" value="HAD-SF_hydro_IA"/>
</dbReference>
<protein>
    <submittedName>
        <fullName evidence="1">HAD hydrolase, family IA, variant 3</fullName>
    </submittedName>
</protein>
<dbReference type="InterPro" id="IPR023198">
    <property type="entry name" value="PGP-like_dom2"/>
</dbReference>
<dbReference type="SFLD" id="SFLDS00003">
    <property type="entry name" value="Haloacid_Dehalogenase"/>
    <property type="match status" value="1"/>
</dbReference>
<dbReference type="PATRIC" id="fig|1125712.3.peg.692"/>
<dbReference type="OrthoDB" id="9797743at2"/>
<dbReference type="Proteomes" id="UP000016638">
    <property type="component" value="Unassembled WGS sequence"/>
</dbReference>
<name>U2VAC1_9ACTN</name>
<accession>U2VAC1</accession>
<dbReference type="SFLD" id="SFLDG01129">
    <property type="entry name" value="C1.5:_HAD__Beta-PGM__Phosphata"/>
    <property type="match status" value="1"/>
</dbReference>
<sequence length="221" mass="23709">MIRGAAFDIDGTLLDSTGVWDGLGVRYLASRGVQAEPGLEERLFALTLDEGVAYLREHYGLAQSAGQVRRGISAVLEGFYRKEVRLKPGAGSLVRALRDAGVRMVLTTAGDPVLGRAALARLGIWDCFERLLSCDALATTKAEPTIYRMAADALGLAPREVLVVEDTLQALRCAHEAGFPTCAVEDEASVADRPAIRGLADAYLRDFTGADKVMEGLGENR</sequence>
<organism evidence="1 2">
    <name type="scientific">Olsenella profusa F0195</name>
    <dbReference type="NCBI Taxonomy" id="1125712"/>
    <lineage>
        <taxon>Bacteria</taxon>
        <taxon>Bacillati</taxon>
        <taxon>Actinomycetota</taxon>
        <taxon>Coriobacteriia</taxon>
        <taxon>Coriobacteriales</taxon>
        <taxon>Atopobiaceae</taxon>
        <taxon>Olsenella</taxon>
    </lineage>
</organism>
<proteinExistence type="predicted"/>
<dbReference type="CDD" id="cd07505">
    <property type="entry name" value="HAD_BPGM-like"/>
    <property type="match status" value="1"/>
</dbReference>
<dbReference type="EMBL" id="AWEZ01000028">
    <property type="protein sequence ID" value="ERL09556.1"/>
    <property type="molecule type" value="Genomic_DNA"/>
</dbReference>
<dbReference type="PANTHER" id="PTHR18901">
    <property type="entry name" value="2-DEOXYGLUCOSE-6-PHOSPHATE PHOSPHATASE 2"/>
    <property type="match status" value="1"/>
</dbReference>
<evidence type="ECO:0000313" key="1">
    <source>
        <dbReference type="EMBL" id="ERL09556.1"/>
    </source>
</evidence>
<dbReference type="InterPro" id="IPR023214">
    <property type="entry name" value="HAD_sf"/>
</dbReference>
<dbReference type="Pfam" id="PF00702">
    <property type="entry name" value="Hydrolase"/>
    <property type="match status" value="1"/>
</dbReference>
<keyword evidence="2" id="KW-1185">Reference proteome</keyword>
<reference evidence="1 2" key="1">
    <citation type="submission" date="2013-08" db="EMBL/GenBank/DDBJ databases">
        <authorList>
            <person name="Durkin A.S."/>
            <person name="Haft D.R."/>
            <person name="McCorrison J."/>
            <person name="Torralba M."/>
            <person name="Gillis M."/>
            <person name="Haft D.H."/>
            <person name="Methe B."/>
            <person name="Sutton G."/>
            <person name="Nelson K.E."/>
        </authorList>
    </citation>
    <scope>NUCLEOTIDE SEQUENCE [LARGE SCALE GENOMIC DNA]</scope>
    <source>
        <strain evidence="1 2">F0195</strain>
    </source>
</reference>
<dbReference type="Gene3D" id="1.10.150.240">
    <property type="entry name" value="Putative phosphatase, domain 2"/>
    <property type="match status" value="1"/>
</dbReference>
<dbReference type="SUPFAM" id="SSF56784">
    <property type="entry name" value="HAD-like"/>
    <property type="match status" value="1"/>
</dbReference>
<gene>
    <name evidence="1" type="ORF">HMPREF1316_2648</name>
</gene>
<dbReference type="PRINTS" id="PR00413">
    <property type="entry name" value="HADHALOGNASE"/>
</dbReference>
<keyword evidence="1" id="KW-0378">Hydrolase</keyword>
<dbReference type="GO" id="GO:0016791">
    <property type="term" value="F:phosphatase activity"/>
    <property type="evidence" value="ECO:0007669"/>
    <property type="project" value="TreeGrafter"/>
</dbReference>
<dbReference type="NCBIfam" id="TIGR01509">
    <property type="entry name" value="HAD-SF-IA-v3"/>
    <property type="match status" value="1"/>
</dbReference>
<dbReference type="PANTHER" id="PTHR18901:SF38">
    <property type="entry name" value="PSEUDOURIDINE-5'-PHOSPHATASE"/>
    <property type="match status" value="1"/>
</dbReference>
<dbReference type="RefSeq" id="WP_021725538.1">
    <property type="nucleotide sequence ID" value="NZ_AWEZ01000028.1"/>
</dbReference>